<keyword evidence="3" id="KW-1185">Reference proteome</keyword>
<proteinExistence type="predicted"/>
<dbReference type="Proteomes" id="UP000001056">
    <property type="component" value="Unassembled WGS sequence"/>
</dbReference>
<dbReference type="InParanoid" id="Q2GSN6"/>
<feature type="region of interest" description="Disordered" evidence="1">
    <location>
        <begin position="1"/>
        <end position="28"/>
    </location>
</feature>
<evidence type="ECO:0000313" key="3">
    <source>
        <dbReference type="Proteomes" id="UP000001056"/>
    </source>
</evidence>
<feature type="compositionally biased region" description="Basic and acidic residues" evidence="1">
    <location>
        <begin position="183"/>
        <end position="218"/>
    </location>
</feature>
<evidence type="ECO:0000313" key="2">
    <source>
        <dbReference type="EMBL" id="EAQ85004.1"/>
    </source>
</evidence>
<dbReference type="EMBL" id="CH408034">
    <property type="protein sequence ID" value="EAQ85004.1"/>
    <property type="molecule type" value="Genomic_DNA"/>
</dbReference>
<dbReference type="AlphaFoldDB" id="Q2GSN6"/>
<reference evidence="3" key="1">
    <citation type="journal article" date="2015" name="Genome Announc.">
        <title>Draft genome sequence of the cellulolytic fungus Chaetomium globosum.</title>
        <authorList>
            <person name="Cuomo C.A."/>
            <person name="Untereiner W.A."/>
            <person name="Ma L.-J."/>
            <person name="Grabherr M."/>
            <person name="Birren B.W."/>
        </authorList>
    </citation>
    <scope>NUCLEOTIDE SEQUENCE [LARGE SCALE GENOMIC DNA]</scope>
    <source>
        <strain evidence="3">ATCC 6205 / CBS 148.51 / DSM 1962 / NBRC 6347 / NRRL 1970</strain>
    </source>
</reference>
<name>Q2GSN6_CHAGB</name>
<dbReference type="VEuPathDB" id="FungiDB:CHGG_09018"/>
<feature type="region of interest" description="Disordered" evidence="1">
    <location>
        <begin position="183"/>
        <end position="222"/>
    </location>
</feature>
<dbReference type="GeneID" id="4394994"/>
<organism evidence="2 3">
    <name type="scientific">Chaetomium globosum (strain ATCC 6205 / CBS 148.51 / DSM 1962 / NBRC 6347 / NRRL 1970)</name>
    <name type="common">Soil fungus</name>
    <dbReference type="NCBI Taxonomy" id="306901"/>
    <lineage>
        <taxon>Eukaryota</taxon>
        <taxon>Fungi</taxon>
        <taxon>Dikarya</taxon>
        <taxon>Ascomycota</taxon>
        <taxon>Pezizomycotina</taxon>
        <taxon>Sordariomycetes</taxon>
        <taxon>Sordariomycetidae</taxon>
        <taxon>Sordariales</taxon>
        <taxon>Chaetomiaceae</taxon>
        <taxon>Chaetomium</taxon>
    </lineage>
</organism>
<evidence type="ECO:0000256" key="1">
    <source>
        <dbReference type="SAM" id="MobiDB-lite"/>
    </source>
</evidence>
<dbReference type="HOGENOM" id="CLU_1111264_0_0_1"/>
<sequence>MADEWGRRASLMTSRKPSSGAAFSESRQHVERKGRQYIDAPDSPIQAVLILKLQYPGLQKAWVSLRVADNSSGYWSQYHQVYYDDGLDQQPLGQVDLYLSDFVGGTGLPALYCRPSVAESLAGITRNPMISITYERLRVIFLRAVHRHNPAKFTATLEDMETSFLKVVRDRAEAERRRVEAERRRVETERRRVEAEQRKVEAEQRKVEAEQRRVEAEQRVPNQLGVEGRDSLEVNLLAGQEIPGHLVDRY</sequence>
<gene>
    <name evidence="2" type="ORF">CHGG_09018</name>
</gene>
<protein>
    <submittedName>
        <fullName evidence="2">Uncharacterized protein</fullName>
    </submittedName>
</protein>
<dbReference type="OrthoDB" id="4590459at2759"/>
<accession>Q2GSN6</accession>
<dbReference type="RefSeq" id="XP_001226945.1">
    <property type="nucleotide sequence ID" value="XM_001226944.1"/>
</dbReference>